<proteinExistence type="predicted"/>
<evidence type="ECO:0008006" key="3">
    <source>
        <dbReference type="Google" id="ProtNLM"/>
    </source>
</evidence>
<evidence type="ECO:0000313" key="2">
    <source>
        <dbReference type="Proteomes" id="UP000533476"/>
    </source>
</evidence>
<dbReference type="RefSeq" id="WP_169095560.1">
    <property type="nucleotide sequence ID" value="NZ_JABBVZ010000001.1"/>
</dbReference>
<evidence type="ECO:0000313" key="1">
    <source>
        <dbReference type="EMBL" id="NMP20830.1"/>
    </source>
</evidence>
<comment type="caution">
    <text evidence="1">The sequence shown here is derived from an EMBL/GenBank/DDBJ whole genome shotgun (WGS) entry which is preliminary data.</text>
</comment>
<organism evidence="1 2">
    <name type="scientific">Sulfobacillus harzensis</name>
    <dbReference type="NCBI Taxonomy" id="2729629"/>
    <lineage>
        <taxon>Bacteria</taxon>
        <taxon>Bacillati</taxon>
        <taxon>Bacillota</taxon>
        <taxon>Clostridia</taxon>
        <taxon>Eubacteriales</taxon>
        <taxon>Clostridiales Family XVII. Incertae Sedis</taxon>
        <taxon>Sulfobacillus</taxon>
    </lineage>
</organism>
<protein>
    <recommendedName>
        <fullName evidence="3">Ppx/GppA phosphatase domain-containing protein</fullName>
    </recommendedName>
</protein>
<accession>A0A7Y0L093</accession>
<sequence>MKFLVPSDRGETRETVSPVAVIKIGSTSSTLLMAEDLARPMLRRQALMDLFSSPGSQALLGVLEEWVTETHRMGARLVAAGGEAVRRNRALEDAIKCRVSGWWPLSGSQEGRLAWLAVKAERPDTSVVVDVGGGSTEVIDALRSCSVPSGAARPKASIEWPRFSGGERPVFVGGTAVALARWAQRDPLSLDDVRAMQQAVRDADPRLDPLGAVRRRVLPGGLAILEAICTANGCHQFSVSERGLTEGLWLAASLGRAGAP</sequence>
<reference evidence="1 2" key="1">
    <citation type="submission" date="2020-04" db="EMBL/GenBank/DDBJ databases">
        <authorList>
            <person name="Zhang R."/>
            <person name="Schippers A."/>
        </authorList>
    </citation>
    <scope>NUCLEOTIDE SEQUENCE [LARGE SCALE GENOMIC DNA]</scope>
    <source>
        <strain evidence="1 2">DSM 109850</strain>
    </source>
</reference>
<dbReference type="AlphaFoldDB" id="A0A7Y0L093"/>
<dbReference type="Gene3D" id="3.30.420.150">
    <property type="entry name" value="Exopolyphosphatase. Domain 2"/>
    <property type="match status" value="2"/>
</dbReference>
<name>A0A7Y0L093_9FIRM</name>
<keyword evidence="2" id="KW-1185">Reference proteome</keyword>
<dbReference type="Proteomes" id="UP000533476">
    <property type="component" value="Unassembled WGS sequence"/>
</dbReference>
<dbReference type="SUPFAM" id="SSF53067">
    <property type="entry name" value="Actin-like ATPase domain"/>
    <property type="match status" value="1"/>
</dbReference>
<gene>
    <name evidence="1" type="ORF">HIJ39_00445</name>
</gene>
<dbReference type="InterPro" id="IPR043129">
    <property type="entry name" value="ATPase_NBD"/>
</dbReference>
<dbReference type="EMBL" id="JABBVZ010000001">
    <property type="protein sequence ID" value="NMP20830.1"/>
    <property type="molecule type" value="Genomic_DNA"/>
</dbReference>